<protein>
    <submittedName>
        <fullName evidence="1">Uncharacterized protein</fullName>
    </submittedName>
</protein>
<evidence type="ECO:0000313" key="1">
    <source>
        <dbReference type="EMBL" id="MFB2836940.1"/>
    </source>
</evidence>
<comment type="caution">
    <text evidence="1">The sequence shown here is derived from an EMBL/GenBank/DDBJ whole genome shotgun (WGS) entry which is preliminary data.</text>
</comment>
<name>A0ABV4WPC0_9CYAN</name>
<gene>
    <name evidence="1" type="ORF">ACE1CA_20645</name>
</gene>
<sequence length="50" mass="5348">MKAISISSSTIDSIRAVAQAGAKGTYVIGQQTADYLKRDFALPAKFSLTR</sequence>
<dbReference type="Proteomes" id="UP001576780">
    <property type="component" value="Unassembled WGS sequence"/>
</dbReference>
<evidence type="ECO:0000313" key="2">
    <source>
        <dbReference type="Proteomes" id="UP001576780"/>
    </source>
</evidence>
<reference evidence="1 2" key="1">
    <citation type="submission" date="2024-09" db="EMBL/GenBank/DDBJ databases">
        <title>Floridaenema gen nov. (Aerosakkonemataceae, Aerosakkonematales ord. nov., Cyanobacteria) from benthic tropical and subtropical fresh waters, with the description of four new species.</title>
        <authorList>
            <person name="Moretto J.A."/>
            <person name="Berthold D.E."/>
            <person name="Lefler F.W."/>
            <person name="Huang I.-S."/>
            <person name="Laughinghouse H. IV."/>
        </authorList>
    </citation>
    <scope>NUCLEOTIDE SEQUENCE [LARGE SCALE GENOMIC DNA]</scope>
    <source>
        <strain evidence="1 2">BLCC-F167</strain>
    </source>
</reference>
<proteinExistence type="predicted"/>
<accession>A0ABV4WPC0</accession>
<keyword evidence="2" id="KW-1185">Reference proteome</keyword>
<organism evidence="1 2">
    <name type="scientific">Floridaenema evergladense BLCC-F167</name>
    <dbReference type="NCBI Taxonomy" id="3153639"/>
    <lineage>
        <taxon>Bacteria</taxon>
        <taxon>Bacillati</taxon>
        <taxon>Cyanobacteriota</taxon>
        <taxon>Cyanophyceae</taxon>
        <taxon>Oscillatoriophycideae</taxon>
        <taxon>Aerosakkonematales</taxon>
        <taxon>Aerosakkonemataceae</taxon>
        <taxon>Floridanema</taxon>
        <taxon>Floridanema evergladense</taxon>
    </lineage>
</organism>
<dbReference type="EMBL" id="JBHFNT010000192">
    <property type="protein sequence ID" value="MFB2836940.1"/>
    <property type="molecule type" value="Genomic_DNA"/>
</dbReference>